<dbReference type="SUPFAM" id="SSF46626">
    <property type="entry name" value="Cytochrome c"/>
    <property type="match status" value="1"/>
</dbReference>
<dbReference type="AlphaFoldDB" id="A0A4Q0XM59"/>
<feature type="chain" id="PRO_5020884801" description="Cytochrome c domain-containing protein" evidence="5">
    <location>
        <begin position="23"/>
        <end position="114"/>
    </location>
</feature>
<protein>
    <recommendedName>
        <fullName evidence="6">Cytochrome c domain-containing protein</fullName>
    </recommendedName>
</protein>
<name>A0A4Q0XM59_9BACT</name>
<keyword evidence="3 4" id="KW-0408">Iron</keyword>
<evidence type="ECO:0000256" key="3">
    <source>
        <dbReference type="ARBA" id="ARBA00023004"/>
    </source>
</evidence>
<comment type="caution">
    <text evidence="7">The sequence shown here is derived from an EMBL/GenBank/DDBJ whole genome shotgun (WGS) entry which is preliminary data.</text>
</comment>
<dbReference type="Gene3D" id="1.10.760.10">
    <property type="entry name" value="Cytochrome c-like domain"/>
    <property type="match status" value="1"/>
</dbReference>
<evidence type="ECO:0000256" key="2">
    <source>
        <dbReference type="ARBA" id="ARBA00022723"/>
    </source>
</evidence>
<dbReference type="GO" id="GO:0009055">
    <property type="term" value="F:electron transfer activity"/>
    <property type="evidence" value="ECO:0007669"/>
    <property type="project" value="InterPro"/>
</dbReference>
<dbReference type="RefSeq" id="WP_128997175.1">
    <property type="nucleotide sequence ID" value="NZ_PDKN01000011.1"/>
</dbReference>
<feature type="signal peptide" evidence="5">
    <location>
        <begin position="1"/>
        <end position="22"/>
    </location>
</feature>
<gene>
    <name evidence="7" type="ORF">CRV04_12395</name>
</gene>
<dbReference type="PROSITE" id="PS51007">
    <property type="entry name" value="CYTC"/>
    <property type="match status" value="1"/>
</dbReference>
<dbReference type="OrthoDB" id="9811395at2"/>
<evidence type="ECO:0000256" key="1">
    <source>
        <dbReference type="ARBA" id="ARBA00022617"/>
    </source>
</evidence>
<evidence type="ECO:0000259" key="6">
    <source>
        <dbReference type="PROSITE" id="PS51007"/>
    </source>
</evidence>
<keyword evidence="2 4" id="KW-0479">Metal-binding</keyword>
<dbReference type="EMBL" id="PDKN01000011">
    <property type="protein sequence ID" value="RXJ54171.1"/>
    <property type="molecule type" value="Genomic_DNA"/>
</dbReference>
<keyword evidence="5" id="KW-0732">Signal</keyword>
<proteinExistence type="predicted"/>
<evidence type="ECO:0000313" key="8">
    <source>
        <dbReference type="Proteomes" id="UP000290657"/>
    </source>
</evidence>
<organism evidence="7 8">
    <name type="scientific">Candidatus Marinarcus aquaticus</name>
    <dbReference type="NCBI Taxonomy" id="2044504"/>
    <lineage>
        <taxon>Bacteria</taxon>
        <taxon>Pseudomonadati</taxon>
        <taxon>Campylobacterota</taxon>
        <taxon>Epsilonproteobacteria</taxon>
        <taxon>Campylobacterales</taxon>
        <taxon>Arcobacteraceae</taxon>
        <taxon>Candidatus Marinarcus</taxon>
    </lineage>
</organism>
<reference evidence="7 8" key="1">
    <citation type="submission" date="2017-10" db="EMBL/GenBank/DDBJ databases">
        <title>Genomics of the genus Arcobacter.</title>
        <authorList>
            <person name="Perez-Cataluna A."/>
            <person name="Figueras M.J."/>
        </authorList>
    </citation>
    <scope>NUCLEOTIDE SEQUENCE [LARGE SCALE GENOMIC DNA]</scope>
    <source>
        <strain evidence="7 8">CECT 8987</strain>
    </source>
</reference>
<dbReference type="Proteomes" id="UP000290657">
    <property type="component" value="Unassembled WGS sequence"/>
</dbReference>
<accession>A0A4Q0XM59</accession>
<sequence>MKTINLLAGAVIACGLSVCANADEYTQGEIYTAMCQKCHGQYAEGNPAKKGPSLIGKTKEELSVDIYELESGGYQSSGSGHDIMEYNLGVIKNKGMKVNPDKMAEYIYKSFGEK</sequence>
<dbReference type="InterPro" id="IPR009056">
    <property type="entry name" value="Cyt_c-like_dom"/>
</dbReference>
<evidence type="ECO:0000256" key="4">
    <source>
        <dbReference type="PROSITE-ProRule" id="PRU00433"/>
    </source>
</evidence>
<evidence type="ECO:0000313" key="7">
    <source>
        <dbReference type="EMBL" id="RXJ54171.1"/>
    </source>
</evidence>
<feature type="domain" description="Cytochrome c" evidence="6">
    <location>
        <begin position="22"/>
        <end position="114"/>
    </location>
</feature>
<evidence type="ECO:0000256" key="5">
    <source>
        <dbReference type="SAM" id="SignalP"/>
    </source>
</evidence>
<keyword evidence="1 4" id="KW-0349">Heme</keyword>
<dbReference type="GO" id="GO:0020037">
    <property type="term" value="F:heme binding"/>
    <property type="evidence" value="ECO:0007669"/>
    <property type="project" value="InterPro"/>
</dbReference>
<dbReference type="InterPro" id="IPR036909">
    <property type="entry name" value="Cyt_c-like_dom_sf"/>
</dbReference>
<keyword evidence="8" id="KW-1185">Reference proteome</keyword>
<dbReference type="GO" id="GO:0046872">
    <property type="term" value="F:metal ion binding"/>
    <property type="evidence" value="ECO:0007669"/>
    <property type="project" value="UniProtKB-KW"/>
</dbReference>